<comment type="similarity">
    <text evidence="2 4">Belongs to the UDP-N-acetylglucosamine 2-epimerase family.</text>
</comment>
<evidence type="ECO:0000256" key="4">
    <source>
        <dbReference type="RuleBase" id="RU003513"/>
    </source>
</evidence>
<proteinExistence type="inferred from homology"/>
<dbReference type="InterPro" id="IPR003331">
    <property type="entry name" value="UDP_GlcNAc_Epimerase_2_dom"/>
</dbReference>
<accession>A0ABP8NHQ7</accession>
<protein>
    <recommendedName>
        <fullName evidence="3">UDP-N-acetylglucosamine 2-epimerase (non-hydrolyzing)</fullName>
        <ecNumber evidence="3">5.1.3.14</ecNumber>
    </recommendedName>
</protein>
<reference evidence="7" key="1">
    <citation type="journal article" date="2019" name="Int. J. Syst. Evol. Microbiol.">
        <title>The Global Catalogue of Microorganisms (GCM) 10K type strain sequencing project: providing services to taxonomists for standard genome sequencing and annotation.</title>
        <authorList>
            <consortium name="The Broad Institute Genomics Platform"/>
            <consortium name="The Broad Institute Genome Sequencing Center for Infectious Disease"/>
            <person name="Wu L."/>
            <person name="Ma J."/>
        </authorList>
    </citation>
    <scope>NUCLEOTIDE SEQUENCE [LARGE SCALE GENOMIC DNA]</scope>
    <source>
        <strain evidence="7">JCM 32105</strain>
    </source>
</reference>
<dbReference type="PANTHER" id="PTHR43174:SF2">
    <property type="entry name" value="UDP-N-ACETYLGLUCOSAMINE 2-EPIMERASE"/>
    <property type="match status" value="1"/>
</dbReference>
<dbReference type="CDD" id="cd03786">
    <property type="entry name" value="GTB_UDP-GlcNAc_2-Epimerase"/>
    <property type="match status" value="1"/>
</dbReference>
<name>A0ABP8NHQ7_9BACT</name>
<feature type="domain" description="UDP-N-acetylglucosamine 2-epimerase" evidence="5">
    <location>
        <begin position="27"/>
        <end position="368"/>
    </location>
</feature>
<dbReference type="SUPFAM" id="SSF53756">
    <property type="entry name" value="UDP-Glycosyltransferase/glycogen phosphorylase"/>
    <property type="match status" value="1"/>
</dbReference>
<evidence type="ECO:0000256" key="2">
    <source>
        <dbReference type="ARBA" id="ARBA00038209"/>
    </source>
</evidence>
<dbReference type="Pfam" id="PF02350">
    <property type="entry name" value="Epimerase_2"/>
    <property type="match status" value="1"/>
</dbReference>
<organism evidence="6 7">
    <name type="scientific">Nemorincola caseinilytica</name>
    <dbReference type="NCBI Taxonomy" id="2054315"/>
    <lineage>
        <taxon>Bacteria</taxon>
        <taxon>Pseudomonadati</taxon>
        <taxon>Bacteroidota</taxon>
        <taxon>Chitinophagia</taxon>
        <taxon>Chitinophagales</taxon>
        <taxon>Chitinophagaceae</taxon>
        <taxon>Nemorincola</taxon>
    </lineage>
</organism>
<dbReference type="Gene3D" id="3.40.50.2000">
    <property type="entry name" value="Glycogen Phosphorylase B"/>
    <property type="match status" value="2"/>
</dbReference>
<dbReference type="EC" id="5.1.3.14" evidence="3"/>
<evidence type="ECO:0000313" key="7">
    <source>
        <dbReference type="Proteomes" id="UP001500067"/>
    </source>
</evidence>
<comment type="caution">
    <text evidence="6">The sequence shown here is derived from an EMBL/GenBank/DDBJ whole genome shotgun (WGS) entry which is preliminary data.</text>
</comment>
<keyword evidence="1 4" id="KW-0413">Isomerase</keyword>
<keyword evidence="7" id="KW-1185">Reference proteome</keyword>
<dbReference type="PANTHER" id="PTHR43174">
    <property type="entry name" value="UDP-N-ACETYLGLUCOSAMINE 2-EPIMERASE"/>
    <property type="match status" value="1"/>
</dbReference>
<dbReference type="NCBIfam" id="TIGR00236">
    <property type="entry name" value="wecB"/>
    <property type="match status" value="1"/>
</dbReference>
<evidence type="ECO:0000256" key="3">
    <source>
        <dbReference type="ARBA" id="ARBA00038858"/>
    </source>
</evidence>
<sequence>MGMKKAIVFLGTRPEAIKLAPVIDILGKDPYFNTLVCSTGQHKEMLQQVIDFFGIQVHFTLDVMAPDQQLAGLTAKLLSHIDVLLKAERPDLIVVQGDTTTTFAASLAAFYNRIPIYHVEAGLRTSNKFSPFPEEMNRVFTSRIADFHFPPTELSYANLLSEGVPADKMLVTGNTVIDALFMGLCKIEHAIPMSVTEHGLQELRDYMLITMHRRENHGTGIRNICAAINRITADTGIHAIFPVHLNPNVKNDVYDLLGSNPLVHLVPPFAYSGFLWLLNNSRIILTDSGGVQEEAPSLGKPVLLLRDTTERPEAVDAGTVLKTGTDTELIYREAMRLLTDKEAYDRMSGISNPYGDGHASERIVNAMKQ</sequence>
<dbReference type="EMBL" id="BAABFA010000016">
    <property type="protein sequence ID" value="GAA4467539.1"/>
    <property type="molecule type" value="Genomic_DNA"/>
</dbReference>
<gene>
    <name evidence="6" type="primary">wecB_1</name>
    <name evidence="6" type="ORF">GCM10023093_23640</name>
</gene>
<dbReference type="Proteomes" id="UP001500067">
    <property type="component" value="Unassembled WGS sequence"/>
</dbReference>
<dbReference type="InterPro" id="IPR029767">
    <property type="entry name" value="WecB-like"/>
</dbReference>
<evidence type="ECO:0000256" key="1">
    <source>
        <dbReference type="ARBA" id="ARBA00023235"/>
    </source>
</evidence>
<evidence type="ECO:0000259" key="5">
    <source>
        <dbReference type="Pfam" id="PF02350"/>
    </source>
</evidence>
<evidence type="ECO:0000313" key="6">
    <source>
        <dbReference type="EMBL" id="GAA4467539.1"/>
    </source>
</evidence>